<keyword evidence="6 12" id="KW-0347">Helicase</keyword>
<organism evidence="14 15">
    <name type="scientific">Thiospirochaeta perfilievii</name>
    <dbReference type="NCBI Taxonomy" id="252967"/>
    <lineage>
        <taxon>Bacteria</taxon>
        <taxon>Pseudomonadati</taxon>
        <taxon>Spirochaetota</taxon>
        <taxon>Spirochaetia</taxon>
        <taxon>Spirochaetales</taxon>
        <taxon>Spirochaetaceae</taxon>
        <taxon>Thiospirochaeta</taxon>
    </lineage>
</organism>
<dbReference type="InterPro" id="IPR011545">
    <property type="entry name" value="DEAD/DEAH_box_helicase_dom"/>
</dbReference>
<dbReference type="PANTHER" id="PTHR30580:SF0">
    <property type="entry name" value="PRIMOSOMAL PROTEIN N"/>
    <property type="match status" value="1"/>
</dbReference>
<dbReference type="GO" id="GO:0006270">
    <property type="term" value="P:DNA replication initiation"/>
    <property type="evidence" value="ECO:0007669"/>
    <property type="project" value="TreeGrafter"/>
</dbReference>
<feature type="binding site" evidence="12">
    <location>
        <position position="397"/>
    </location>
    <ligand>
        <name>Zn(2+)</name>
        <dbReference type="ChEBI" id="CHEBI:29105"/>
        <label>1</label>
    </ligand>
</feature>
<keyword evidence="10 12" id="KW-0413">Isomerase</keyword>
<proteinExistence type="inferred from homology"/>
<dbReference type="Pfam" id="PF18319">
    <property type="entry name" value="Zn_ribbon_PriA"/>
    <property type="match status" value="1"/>
</dbReference>
<evidence type="ECO:0000256" key="3">
    <source>
        <dbReference type="ARBA" id="ARBA00022723"/>
    </source>
</evidence>
<feature type="binding site" evidence="12">
    <location>
        <position position="357"/>
    </location>
    <ligand>
        <name>Zn(2+)</name>
        <dbReference type="ChEBI" id="CHEBI:29105"/>
        <label>1</label>
    </ligand>
</feature>
<feature type="binding site" evidence="12">
    <location>
        <position position="384"/>
    </location>
    <ligand>
        <name>Zn(2+)</name>
        <dbReference type="ChEBI" id="CHEBI:29105"/>
        <label>2</label>
    </ligand>
</feature>
<dbReference type="InterPro" id="IPR014001">
    <property type="entry name" value="Helicase_ATP-bd"/>
</dbReference>
<dbReference type="CDD" id="cd18804">
    <property type="entry name" value="SF2_C_priA"/>
    <property type="match status" value="1"/>
</dbReference>
<keyword evidence="7 12" id="KW-0862">Zinc</keyword>
<dbReference type="GO" id="GO:0016887">
    <property type="term" value="F:ATP hydrolysis activity"/>
    <property type="evidence" value="ECO:0007669"/>
    <property type="project" value="RHEA"/>
</dbReference>
<keyword evidence="15" id="KW-1185">Reference proteome</keyword>
<dbReference type="KEGG" id="sper:EW093_12955"/>
<comment type="catalytic activity">
    <reaction evidence="12">
        <text>Couples ATP hydrolysis with the unwinding of duplex DNA by translocating in the 3'-5' direction.</text>
        <dbReference type="EC" id="5.6.2.4"/>
    </reaction>
</comment>
<feature type="domain" description="Helicase ATP-binding" evidence="13">
    <location>
        <begin position="134"/>
        <end position="300"/>
    </location>
</feature>
<keyword evidence="4 12" id="KW-0547">Nucleotide-binding</keyword>
<dbReference type="Gene3D" id="3.40.50.300">
    <property type="entry name" value="P-loop containing nucleotide triphosphate hydrolases"/>
    <property type="match status" value="2"/>
</dbReference>
<dbReference type="GO" id="GO:0005524">
    <property type="term" value="F:ATP binding"/>
    <property type="evidence" value="ECO:0007669"/>
    <property type="project" value="UniProtKB-UniRule"/>
</dbReference>
<dbReference type="OrthoDB" id="9759544at2"/>
<dbReference type="FunFam" id="3.40.50.300:FF:000489">
    <property type="entry name" value="Primosome assembly protein PriA"/>
    <property type="match status" value="1"/>
</dbReference>
<comment type="catalytic activity">
    <reaction evidence="11 12">
        <text>ATP + H2O = ADP + phosphate + H(+)</text>
        <dbReference type="Rhea" id="RHEA:13065"/>
        <dbReference type="ChEBI" id="CHEBI:15377"/>
        <dbReference type="ChEBI" id="CHEBI:15378"/>
        <dbReference type="ChEBI" id="CHEBI:30616"/>
        <dbReference type="ChEBI" id="CHEBI:43474"/>
        <dbReference type="ChEBI" id="CHEBI:456216"/>
        <dbReference type="EC" id="5.6.2.4"/>
    </reaction>
</comment>
<dbReference type="RefSeq" id="WP_149568819.1">
    <property type="nucleotide sequence ID" value="NZ_CP035807.1"/>
</dbReference>
<comment type="subunit">
    <text evidence="12">Component of the replication restart primosome.</text>
</comment>
<evidence type="ECO:0000256" key="10">
    <source>
        <dbReference type="ARBA" id="ARBA00023235"/>
    </source>
</evidence>
<dbReference type="GO" id="GO:1990077">
    <property type="term" value="C:primosome complex"/>
    <property type="evidence" value="ECO:0007669"/>
    <property type="project" value="UniProtKB-UniRule"/>
</dbReference>
<evidence type="ECO:0000256" key="4">
    <source>
        <dbReference type="ARBA" id="ARBA00022741"/>
    </source>
</evidence>
<dbReference type="PANTHER" id="PTHR30580">
    <property type="entry name" value="PRIMOSOMAL PROTEIN N"/>
    <property type="match status" value="1"/>
</dbReference>
<keyword evidence="1 12" id="KW-0639">Primosome</keyword>
<dbReference type="GO" id="GO:0043138">
    <property type="term" value="F:3'-5' DNA helicase activity"/>
    <property type="evidence" value="ECO:0007669"/>
    <property type="project" value="UniProtKB-EC"/>
</dbReference>
<evidence type="ECO:0000256" key="8">
    <source>
        <dbReference type="ARBA" id="ARBA00022840"/>
    </source>
</evidence>
<gene>
    <name evidence="12 14" type="primary">priA</name>
    <name evidence="14" type="ORF">EW093_12955</name>
</gene>
<evidence type="ECO:0000256" key="11">
    <source>
        <dbReference type="ARBA" id="ARBA00048988"/>
    </source>
</evidence>
<dbReference type="SMART" id="SM00490">
    <property type="entry name" value="HELICc"/>
    <property type="match status" value="1"/>
</dbReference>
<dbReference type="Proteomes" id="UP000323824">
    <property type="component" value="Chromosome"/>
</dbReference>
<protein>
    <recommendedName>
        <fullName evidence="12">Replication restart protein PriA</fullName>
    </recommendedName>
    <alternativeName>
        <fullName evidence="12">ATP-dependent DNA helicase PriA</fullName>
        <ecNumber evidence="12">5.6.2.4</ecNumber>
    </alternativeName>
    <alternativeName>
        <fullName evidence="12">DNA 3'-5' helicase PriA</fullName>
    </alternativeName>
</protein>
<dbReference type="Pfam" id="PF00270">
    <property type="entry name" value="DEAD"/>
    <property type="match status" value="1"/>
</dbReference>
<name>A0A5C1QBY3_9SPIO</name>
<feature type="binding site" evidence="12">
    <location>
        <position position="369"/>
    </location>
    <ligand>
        <name>Zn(2+)</name>
        <dbReference type="ChEBI" id="CHEBI:29105"/>
        <label>2</label>
    </ligand>
</feature>
<dbReference type="InterPro" id="IPR001650">
    <property type="entry name" value="Helicase_C-like"/>
</dbReference>
<feature type="binding site" evidence="12">
    <location>
        <position position="366"/>
    </location>
    <ligand>
        <name>Zn(2+)</name>
        <dbReference type="ChEBI" id="CHEBI:29105"/>
        <label>2</label>
    </ligand>
</feature>
<dbReference type="CDD" id="cd17929">
    <property type="entry name" value="DEXHc_priA"/>
    <property type="match status" value="1"/>
</dbReference>
<dbReference type="Gene3D" id="3.40.1440.60">
    <property type="entry name" value="PriA, 3(prime) DNA-binding domain"/>
    <property type="match status" value="1"/>
</dbReference>
<dbReference type="InterPro" id="IPR041222">
    <property type="entry name" value="PriA_3primeBD"/>
</dbReference>
<keyword evidence="8 12" id="KW-0067">ATP-binding</keyword>
<keyword evidence="5 12" id="KW-0378">Hydrolase</keyword>
<evidence type="ECO:0000256" key="12">
    <source>
        <dbReference type="HAMAP-Rule" id="MF_00983"/>
    </source>
</evidence>
<keyword evidence="9 12" id="KW-0238">DNA-binding</keyword>
<sequence>MDNFLQVVFNIPVKATYTYKNLEDNPGKVGYRVEAMLGRRKLIGFVTKTTNVEPTEFKANPILRVVDKEPLFNSILLELANWVADFTMCSVGEALGAMLPGGKREKGLPASSIEEIPDPKDITLSTEQEVAITAILNDKNPIFYLFGITGSGKTEVFLQAAKEVLNRGESVIYLVPEISLTHQVVDTLKSRFTQGVAVLHSHLTPSQRLTEWRRIQSGEAPLIIGARSAIFAPCDKLGLIIIDEEHENSYKSSNTPRYSARQVAMKRARLQGSKLVLGSATPSVESWKLMDDGKIKRLNLTKRLSGGAMPKSTIVDMRHEDGVLSKTLIKKIEEAYNQGRQTILFLNRRGFSYFFHCNSCGYEMVCKNCSVSLTYHKNKNRMVCHYCGYQAYPISVCPECNSLDIGSTGFGVEHIEEEVGKIFPSLNIKRLDSDVLNQKNSKTLLKDTLNDFKNKKIDILLGTQMVARGLNFPGVKLVGIIMADTGLKMPDFRAAERSFGLIVQVSGRAGRYAPDGEVVIQTFMPQNRTINLAAKSDINSFYTSELEDRKLLEFPPYTRMIRLVFRSKRLGEMLKVIDSFEKELTRGIDNSTEILGPSECPISVIAGSYRHQILIRTTNLNSAHSVTYSLLQRSKIPAYIYIEVDVDPISLL</sequence>
<evidence type="ECO:0000256" key="5">
    <source>
        <dbReference type="ARBA" id="ARBA00022801"/>
    </source>
</evidence>
<dbReference type="EC" id="5.6.2.4" evidence="12"/>
<dbReference type="InterPro" id="IPR027417">
    <property type="entry name" value="P-loop_NTPase"/>
</dbReference>
<comment type="cofactor">
    <cofactor evidence="12">
        <name>Zn(2+)</name>
        <dbReference type="ChEBI" id="CHEBI:29105"/>
    </cofactor>
    <text evidence="12">Binds 2 zinc ions per subunit.</text>
</comment>
<comment type="similarity">
    <text evidence="12">Belongs to the helicase family. PriA subfamily.</text>
</comment>
<evidence type="ECO:0000256" key="7">
    <source>
        <dbReference type="ARBA" id="ARBA00022833"/>
    </source>
</evidence>
<dbReference type="HAMAP" id="MF_00983">
    <property type="entry name" value="PriA"/>
    <property type="match status" value="1"/>
</dbReference>
<evidence type="ECO:0000259" key="13">
    <source>
        <dbReference type="PROSITE" id="PS51192"/>
    </source>
</evidence>
<dbReference type="SUPFAM" id="SSF52540">
    <property type="entry name" value="P-loop containing nucleoside triphosphate hydrolases"/>
    <property type="match status" value="1"/>
</dbReference>
<dbReference type="InterPro" id="IPR040498">
    <property type="entry name" value="PriA_CRR"/>
</dbReference>
<reference evidence="14 15" key="1">
    <citation type="submission" date="2019-02" db="EMBL/GenBank/DDBJ databases">
        <authorList>
            <person name="Fomenkov A."/>
            <person name="Dubinina G."/>
            <person name="Grabovich M."/>
            <person name="Vincze T."/>
            <person name="Roberts R.J."/>
        </authorList>
    </citation>
    <scope>NUCLEOTIDE SEQUENCE [LARGE SCALE GENOMIC DNA]</scope>
    <source>
        <strain evidence="14 15">P</strain>
    </source>
</reference>
<feature type="binding site" evidence="12">
    <location>
        <position position="387"/>
    </location>
    <ligand>
        <name>Zn(2+)</name>
        <dbReference type="ChEBI" id="CHEBI:29105"/>
        <label>2</label>
    </ligand>
</feature>
<dbReference type="InterPro" id="IPR005259">
    <property type="entry name" value="PriA"/>
</dbReference>
<dbReference type="GO" id="GO:0008270">
    <property type="term" value="F:zinc ion binding"/>
    <property type="evidence" value="ECO:0007669"/>
    <property type="project" value="UniProtKB-UniRule"/>
</dbReference>
<dbReference type="InterPro" id="IPR041236">
    <property type="entry name" value="PriA_C"/>
</dbReference>
<comment type="function">
    <text evidence="12">Initiates the restart of stalled replication forks, which reloads the replicative helicase on sites other than the origin of replication. Recognizes and binds to abandoned replication forks and remodels them to uncover a helicase loading site. Promotes assembly of the primosome at these replication forks.</text>
</comment>
<dbReference type="GO" id="GO:0006269">
    <property type="term" value="P:DNA replication, synthesis of primer"/>
    <property type="evidence" value="ECO:0007669"/>
    <property type="project" value="UniProtKB-KW"/>
</dbReference>
<dbReference type="SMART" id="SM00487">
    <property type="entry name" value="DEXDc"/>
    <property type="match status" value="1"/>
</dbReference>
<evidence type="ECO:0000313" key="14">
    <source>
        <dbReference type="EMBL" id="QEN05583.1"/>
    </source>
</evidence>
<dbReference type="GO" id="GO:0006310">
    <property type="term" value="P:DNA recombination"/>
    <property type="evidence" value="ECO:0007669"/>
    <property type="project" value="InterPro"/>
</dbReference>
<dbReference type="PROSITE" id="PS51192">
    <property type="entry name" value="HELICASE_ATP_BIND_1"/>
    <property type="match status" value="1"/>
</dbReference>
<accession>A0A5C1QBY3</accession>
<evidence type="ECO:0000256" key="1">
    <source>
        <dbReference type="ARBA" id="ARBA00022515"/>
    </source>
</evidence>
<evidence type="ECO:0000256" key="2">
    <source>
        <dbReference type="ARBA" id="ARBA00022705"/>
    </source>
</evidence>
<dbReference type="Pfam" id="PF18074">
    <property type="entry name" value="PriA_C"/>
    <property type="match status" value="1"/>
</dbReference>
<feature type="binding site" evidence="12">
    <location>
        <position position="400"/>
    </location>
    <ligand>
        <name>Zn(2+)</name>
        <dbReference type="ChEBI" id="CHEBI:29105"/>
        <label>1</label>
    </ligand>
</feature>
<dbReference type="Pfam" id="PF17764">
    <property type="entry name" value="PriA_3primeBD"/>
    <property type="match status" value="1"/>
</dbReference>
<reference evidence="14 15" key="2">
    <citation type="submission" date="2019-09" db="EMBL/GenBank/DDBJ databases">
        <title>Complete Genome Sequence and Methylome Analysis of free living Spirochaetas.</title>
        <authorList>
            <person name="Leshcheva N."/>
            <person name="Mikheeva N."/>
        </authorList>
    </citation>
    <scope>NUCLEOTIDE SEQUENCE [LARGE SCALE GENOMIC DNA]</scope>
    <source>
        <strain evidence="14 15">P</strain>
    </source>
</reference>
<keyword evidence="3 12" id="KW-0479">Metal-binding</keyword>
<dbReference type="InterPro" id="IPR042115">
    <property type="entry name" value="PriA_3primeBD_sf"/>
</dbReference>
<dbReference type="AlphaFoldDB" id="A0A5C1QBY3"/>
<dbReference type="GO" id="GO:0006302">
    <property type="term" value="P:double-strand break repair"/>
    <property type="evidence" value="ECO:0007669"/>
    <property type="project" value="InterPro"/>
</dbReference>
<dbReference type="Pfam" id="PF00271">
    <property type="entry name" value="Helicase_C"/>
    <property type="match status" value="1"/>
</dbReference>
<evidence type="ECO:0000256" key="6">
    <source>
        <dbReference type="ARBA" id="ARBA00022806"/>
    </source>
</evidence>
<dbReference type="EMBL" id="CP035807">
    <property type="protein sequence ID" value="QEN05583.1"/>
    <property type="molecule type" value="Genomic_DNA"/>
</dbReference>
<dbReference type="GO" id="GO:0003677">
    <property type="term" value="F:DNA binding"/>
    <property type="evidence" value="ECO:0007669"/>
    <property type="project" value="UniProtKB-UniRule"/>
</dbReference>
<evidence type="ECO:0000313" key="15">
    <source>
        <dbReference type="Proteomes" id="UP000323824"/>
    </source>
</evidence>
<keyword evidence="2 12" id="KW-0235">DNA replication</keyword>
<evidence type="ECO:0000256" key="9">
    <source>
        <dbReference type="ARBA" id="ARBA00023125"/>
    </source>
</evidence>
<dbReference type="NCBIfam" id="TIGR00595">
    <property type="entry name" value="priA"/>
    <property type="match status" value="1"/>
</dbReference>
<feature type="binding site" evidence="12">
    <location>
        <position position="360"/>
    </location>
    <ligand>
        <name>Zn(2+)</name>
        <dbReference type="ChEBI" id="CHEBI:29105"/>
        <label>1</label>
    </ligand>
</feature>